<evidence type="ECO:0000313" key="16">
    <source>
        <dbReference type="EnsemblMetazoa" id="LLOJ007547-PA"/>
    </source>
</evidence>
<name>A0A1B0CRP9_LUTLO</name>
<evidence type="ECO:0000256" key="5">
    <source>
        <dbReference type="ARBA" id="ARBA00022832"/>
    </source>
</evidence>
<feature type="domain" description="Fatty acid desaturase" evidence="14">
    <location>
        <begin position="19"/>
        <end position="224"/>
    </location>
</feature>
<keyword evidence="3 12" id="KW-0444">Lipid biosynthesis</keyword>
<dbReference type="PANTHER" id="PTHR11351:SF92">
    <property type="entry name" value="ACYL-COA DESATURASE 2-LIKE PROTEIN"/>
    <property type="match status" value="1"/>
</dbReference>
<feature type="transmembrane region" description="Helical" evidence="13">
    <location>
        <begin position="54"/>
        <end position="71"/>
    </location>
</feature>
<keyword evidence="17" id="KW-1185">Reference proteome</keyword>
<evidence type="ECO:0000256" key="13">
    <source>
        <dbReference type="SAM" id="Phobius"/>
    </source>
</evidence>
<dbReference type="PANTHER" id="PTHR11351">
    <property type="entry name" value="ACYL-COA DESATURASE"/>
    <property type="match status" value="1"/>
</dbReference>
<evidence type="ECO:0000256" key="11">
    <source>
        <dbReference type="ARBA" id="ARBA00023160"/>
    </source>
</evidence>
<reference evidence="15" key="2">
    <citation type="journal article" date="2020" name="BMC">
        <title>Leishmania infection induces a limited differential gene expression in the sand fly midgut.</title>
        <authorList>
            <person name="Coutinho-Abreu I.V."/>
            <person name="Serafim T.D."/>
            <person name="Meneses C."/>
            <person name="Kamhawi S."/>
            <person name="Oliveira F."/>
            <person name="Valenzuela J.G."/>
        </authorList>
    </citation>
    <scope>NUCLEOTIDE SEQUENCE</scope>
    <source>
        <strain evidence="15">Jacobina</strain>
        <tissue evidence="15">Midgut</tissue>
    </source>
</reference>
<keyword evidence="10 13" id="KW-0472">Membrane</keyword>
<evidence type="ECO:0000256" key="3">
    <source>
        <dbReference type="ARBA" id="ARBA00022516"/>
    </source>
</evidence>
<comment type="similarity">
    <text evidence="2 12">Belongs to the fatty acid desaturase type 1 family.</text>
</comment>
<dbReference type="AlphaFoldDB" id="A0A1B0CRP9"/>
<keyword evidence="5" id="KW-0276">Fatty acid metabolism</keyword>
<dbReference type="InterPro" id="IPR005804">
    <property type="entry name" value="FA_desaturase_dom"/>
</dbReference>
<feature type="transmembrane region" description="Helical" evidence="13">
    <location>
        <begin position="12"/>
        <end position="34"/>
    </location>
</feature>
<dbReference type="CDD" id="cd03505">
    <property type="entry name" value="Delta9-FADS-like"/>
    <property type="match status" value="1"/>
</dbReference>
<keyword evidence="7 12" id="KW-0560">Oxidoreductase</keyword>
<keyword evidence="6 13" id="KW-1133">Transmembrane helix</keyword>
<evidence type="ECO:0000256" key="10">
    <source>
        <dbReference type="ARBA" id="ARBA00023136"/>
    </source>
</evidence>
<protein>
    <submittedName>
        <fullName evidence="15">Putative fatty acid desaturase</fullName>
    </submittedName>
</protein>
<comment type="cofactor">
    <cofactor evidence="12">
        <name>Fe(2+)</name>
        <dbReference type="ChEBI" id="CHEBI:29033"/>
    </cofactor>
</comment>
<dbReference type="VEuPathDB" id="VectorBase:LLOJ007547"/>
<reference evidence="17" key="1">
    <citation type="submission" date="2012-05" db="EMBL/GenBank/DDBJ databases">
        <title>Whole Genome Assembly of Lutzomyia longipalpis.</title>
        <authorList>
            <person name="Richards S."/>
            <person name="Qu C."/>
            <person name="Dillon R."/>
            <person name="Worley K."/>
            <person name="Scherer S."/>
            <person name="Batterton M."/>
            <person name="Taylor A."/>
            <person name="Hawes A."/>
            <person name="Hernandez B."/>
            <person name="Kovar C."/>
            <person name="Mandapat C."/>
            <person name="Pham C."/>
            <person name="Qu C."/>
            <person name="Jing C."/>
            <person name="Bess C."/>
            <person name="Bandaranaike D."/>
            <person name="Ngo D."/>
            <person name="Ongeri F."/>
            <person name="Arias F."/>
            <person name="Lara F."/>
            <person name="Weissenberger G."/>
            <person name="Kamau G."/>
            <person name="Han H."/>
            <person name="Shen H."/>
            <person name="Dinh H."/>
            <person name="Khalil I."/>
            <person name="Jones J."/>
            <person name="Shafer J."/>
            <person name="Jayaseelan J."/>
            <person name="Quiroz J."/>
            <person name="Blankenburg K."/>
            <person name="Nguyen L."/>
            <person name="Jackson L."/>
            <person name="Francisco L."/>
            <person name="Tang L.-Y."/>
            <person name="Pu L.-L."/>
            <person name="Perales L."/>
            <person name="Lorensuhewa L."/>
            <person name="Munidasa M."/>
            <person name="Coyle M."/>
            <person name="Taylor M."/>
            <person name="Puazo M."/>
            <person name="Firestine M."/>
            <person name="Scheel M."/>
            <person name="Javaid M."/>
            <person name="Wang M."/>
            <person name="Li M."/>
            <person name="Tabassum N."/>
            <person name="Saada N."/>
            <person name="Osuji N."/>
            <person name="Aqrawi P."/>
            <person name="Fu Q."/>
            <person name="Thornton R."/>
            <person name="Raj R."/>
            <person name="Goodspeed R."/>
            <person name="Mata R."/>
            <person name="Najjar R."/>
            <person name="Gubbala S."/>
            <person name="Lee S."/>
            <person name="Denson S."/>
            <person name="Patil S."/>
            <person name="Macmil S."/>
            <person name="Qi S."/>
            <person name="Matskevitch T."/>
            <person name="Palculict T."/>
            <person name="Mathew T."/>
            <person name="Vee V."/>
            <person name="Velamala V."/>
            <person name="Korchina V."/>
            <person name="Cai W."/>
            <person name="Liu W."/>
            <person name="Dai W."/>
            <person name="Zou X."/>
            <person name="Zhu Y."/>
            <person name="Zhang Y."/>
            <person name="Wu Y.-Q."/>
            <person name="Xin Y."/>
            <person name="Nazarath L."/>
            <person name="Kovar C."/>
            <person name="Han Y."/>
            <person name="Muzny D."/>
            <person name="Gibbs R."/>
        </authorList>
    </citation>
    <scope>NUCLEOTIDE SEQUENCE [LARGE SCALE GENOMIC DNA]</scope>
    <source>
        <strain evidence="17">Jacobina</strain>
    </source>
</reference>
<feature type="transmembrane region" description="Helical" evidence="13">
    <location>
        <begin position="160"/>
        <end position="181"/>
    </location>
</feature>
<comment type="domain">
    <text evidence="12">The histidine box domains are involved in binding the catalytic metal ions.</text>
</comment>
<dbReference type="Pfam" id="PF00487">
    <property type="entry name" value="FA_desaturase"/>
    <property type="match status" value="1"/>
</dbReference>
<dbReference type="GO" id="GO:0005506">
    <property type="term" value="F:iron ion binding"/>
    <property type="evidence" value="ECO:0007669"/>
    <property type="project" value="TreeGrafter"/>
</dbReference>
<evidence type="ECO:0000313" key="15">
    <source>
        <dbReference type="EMBL" id="MBC1171763.1"/>
    </source>
</evidence>
<evidence type="ECO:0000256" key="4">
    <source>
        <dbReference type="ARBA" id="ARBA00022692"/>
    </source>
</evidence>
<accession>A0A1B0CRP9</accession>
<evidence type="ECO:0000313" key="17">
    <source>
        <dbReference type="Proteomes" id="UP000092461"/>
    </source>
</evidence>
<dbReference type="GO" id="GO:0004768">
    <property type="term" value="F:stearoyl-CoA 9-desaturase activity"/>
    <property type="evidence" value="ECO:0007669"/>
    <property type="project" value="TreeGrafter"/>
</dbReference>
<keyword evidence="8" id="KW-0408">Iron</keyword>
<evidence type="ECO:0000256" key="8">
    <source>
        <dbReference type="ARBA" id="ARBA00023004"/>
    </source>
</evidence>
<dbReference type="VEuPathDB" id="VectorBase:LLONM1_011017"/>
<proteinExistence type="inferred from homology"/>
<reference evidence="16" key="3">
    <citation type="submission" date="2020-05" db="UniProtKB">
        <authorList>
            <consortium name="EnsemblMetazoa"/>
        </authorList>
    </citation>
    <scope>IDENTIFICATION</scope>
    <source>
        <strain evidence="16">Jacobina</strain>
    </source>
</reference>
<evidence type="ECO:0000256" key="2">
    <source>
        <dbReference type="ARBA" id="ARBA00009295"/>
    </source>
</evidence>
<evidence type="ECO:0000256" key="7">
    <source>
        <dbReference type="ARBA" id="ARBA00023002"/>
    </source>
</evidence>
<dbReference type="EnsemblMetazoa" id="LLOJ007547-RA">
    <property type="protein sequence ID" value="LLOJ007547-PA"/>
    <property type="gene ID" value="LLOJ007547"/>
</dbReference>
<keyword evidence="4 12" id="KW-0812">Transmembrane</keyword>
<dbReference type="GO" id="GO:0006636">
    <property type="term" value="P:unsaturated fatty acid biosynthetic process"/>
    <property type="evidence" value="ECO:0007669"/>
    <property type="project" value="TreeGrafter"/>
</dbReference>
<evidence type="ECO:0000256" key="12">
    <source>
        <dbReference type="RuleBase" id="RU000581"/>
    </source>
</evidence>
<dbReference type="InterPro" id="IPR015876">
    <property type="entry name" value="Acyl-CoA_DS"/>
</dbReference>
<feature type="transmembrane region" description="Helical" evidence="13">
    <location>
        <begin position="134"/>
        <end position="154"/>
    </location>
</feature>
<evidence type="ECO:0000256" key="9">
    <source>
        <dbReference type="ARBA" id="ARBA00023098"/>
    </source>
</evidence>
<evidence type="ECO:0000256" key="1">
    <source>
        <dbReference type="ARBA" id="ARBA00004141"/>
    </source>
</evidence>
<keyword evidence="11 12" id="KW-0275">Fatty acid biosynthesis</keyword>
<evidence type="ECO:0000259" key="14">
    <source>
        <dbReference type="Pfam" id="PF00487"/>
    </source>
</evidence>
<keyword evidence="9" id="KW-0443">Lipid metabolism</keyword>
<comment type="subcellular location">
    <subcellularLocation>
        <location evidence="1">Membrane</location>
        <topology evidence="1">Multi-pass membrane protein</topology>
    </subcellularLocation>
</comment>
<evidence type="ECO:0000256" key="6">
    <source>
        <dbReference type="ARBA" id="ARBA00022989"/>
    </source>
</evidence>
<sequence length="283" mass="32857">MGRILKINLQFALFCSLLTLIVMLGFLGGFGITMGAHRLFTHRAFKATTPTRRILMILFIMNGQNSLWEWARDHRQHHKYSDTDADPHNAHRGFFFSHVGWLLSRKHPKVIQYGKKINMSDFEADSWIMFQKKYFIPIYLVVSIFIPCIFPILLWNEDPIVSLLVCFIGKTAVVLNITWSVNSFSHLHGTKPYDKSILPAQNEFVSFIAGGEGYHNYHHVYPWDYRTAELGSNYNLTAKLIDYCAKKGWVYDLKVPTEESIRNRVRKTGDNSHEKYGDITKYT</sequence>
<dbReference type="EMBL" id="AJWK01025076">
    <property type="status" value="NOT_ANNOTATED_CDS"/>
    <property type="molecule type" value="Genomic_DNA"/>
</dbReference>
<dbReference type="GO" id="GO:0005789">
    <property type="term" value="C:endoplasmic reticulum membrane"/>
    <property type="evidence" value="ECO:0007669"/>
    <property type="project" value="TreeGrafter"/>
</dbReference>
<dbReference type="Proteomes" id="UP000092461">
    <property type="component" value="Unassembled WGS sequence"/>
</dbReference>
<dbReference type="PRINTS" id="PR00075">
    <property type="entry name" value="FACDDSATRASE"/>
</dbReference>
<organism evidence="16 17">
    <name type="scientific">Lutzomyia longipalpis</name>
    <name type="common">Sand fly</name>
    <dbReference type="NCBI Taxonomy" id="7200"/>
    <lineage>
        <taxon>Eukaryota</taxon>
        <taxon>Metazoa</taxon>
        <taxon>Ecdysozoa</taxon>
        <taxon>Arthropoda</taxon>
        <taxon>Hexapoda</taxon>
        <taxon>Insecta</taxon>
        <taxon>Pterygota</taxon>
        <taxon>Neoptera</taxon>
        <taxon>Endopterygota</taxon>
        <taxon>Diptera</taxon>
        <taxon>Nematocera</taxon>
        <taxon>Psychodoidea</taxon>
        <taxon>Psychodidae</taxon>
        <taxon>Lutzomyia</taxon>
        <taxon>Lutzomyia</taxon>
    </lineage>
</organism>
<dbReference type="EMBL" id="GITU01003060">
    <property type="protein sequence ID" value="MBC1171763.1"/>
    <property type="molecule type" value="Transcribed_RNA"/>
</dbReference>